<dbReference type="InterPro" id="IPR043128">
    <property type="entry name" value="Rev_trsase/Diguanyl_cyclase"/>
</dbReference>
<feature type="transmembrane region" description="Helical" evidence="4">
    <location>
        <begin position="124"/>
        <end position="140"/>
    </location>
</feature>
<organism evidence="6 7">
    <name type="scientific">Roseateles violae</name>
    <dbReference type="NCBI Taxonomy" id="3058042"/>
    <lineage>
        <taxon>Bacteria</taxon>
        <taxon>Pseudomonadati</taxon>
        <taxon>Pseudomonadota</taxon>
        <taxon>Betaproteobacteria</taxon>
        <taxon>Burkholderiales</taxon>
        <taxon>Sphaerotilaceae</taxon>
        <taxon>Roseateles</taxon>
    </lineage>
</organism>
<dbReference type="RefSeq" id="WP_290357963.1">
    <property type="nucleotide sequence ID" value="NZ_JAUHHC010000001.1"/>
</dbReference>
<dbReference type="InterPro" id="IPR000160">
    <property type="entry name" value="GGDEF_dom"/>
</dbReference>
<dbReference type="SMART" id="SM00267">
    <property type="entry name" value="GGDEF"/>
    <property type="match status" value="1"/>
</dbReference>
<feature type="coiled-coil region" evidence="3">
    <location>
        <begin position="194"/>
        <end position="224"/>
    </location>
</feature>
<dbReference type="PROSITE" id="PS50887">
    <property type="entry name" value="GGDEF"/>
    <property type="match status" value="1"/>
</dbReference>
<dbReference type="PANTHER" id="PTHR45138:SF9">
    <property type="entry name" value="DIGUANYLATE CYCLASE DGCM-RELATED"/>
    <property type="match status" value="1"/>
</dbReference>
<feature type="transmembrane region" description="Helical" evidence="4">
    <location>
        <begin position="42"/>
        <end position="62"/>
    </location>
</feature>
<keyword evidence="3" id="KW-0175">Coiled coil</keyword>
<comment type="caution">
    <text evidence="6">The sequence shown here is derived from an EMBL/GenBank/DDBJ whole genome shotgun (WGS) entry which is preliminary data.</text>
</comment>
<keyword evidence="6" id="KW-0808">Transferase</keyword>
<feature type="transmembrane region" description="Helical" evidence="4">
    <location>
        <begin position="177"/>
        <end position="194"/>
    </location>
</feature>
<dbReference type="EC" id="2.7.7.65" evidence="1"/>
<dbReference type="GO" id="GO:0052621">
    <property type="term" value="F:diguanylate cyclase activity"/>
    <property type="evidence" value="ECO:0007669"/>
    <property type="project" value="UniProtKB-EC"/>
</dbReference>
<evidence type="ECO:0000256" key="2">
    <source>
        <dbReference type="ARBA" id="ARBA00034247"/>
    </source>
</evidence>
<dbReference type="InterPro" id="IPR029787">
    <property type="entry name" value="Nucleotide_cyclase"/>
</dbReference>
<evidence type="ECO:0000256" key="1">
    <source>
        <dbReference type="ARBA" id="ARBA00012528"/>
    </source>
</evidence>
<proteinExistence type="predicted"/>
<dbReference type="EMBL" id="JAUHHC010000001">
    <property type="protein sequence ID" value="MDN3919667.1"/>
    <property type="molecule type" value="Genomic_DNA"/>
</dbReference>
<feature type="transmembrane region" description="Helical" evidence="4">
    <location>
        <begin position="68"/>
        <end position="86"/>
    </location>
</feature>
<evidence type="ECO:0000313" key="7">
    <source>
        <dbReference type="Proteomes" id="UP001228044"/>
    </source>
</evidence>
<keyword evidence="7" id="KW-1185">Reference proteome</keyword>
<evidence type="ECO:0000256" key="3">
    <source>
        <dbReference type="SAM" id="Coils"/>
    </source>
</evidence>
<gene>
    <name evidence="6" type="ORF">QWJ38_05145</name>
</gene>
<protein>
    <recommendedName>
        <fullName evidence="1">diguanylate cyclase</fullName>
        <ecNumber evidence="1">2.7.7.65</ecNumber>
    </recommendedName>
</protein>
<dbReference type="Proteomes" id="UP001228044">
    <property type="component" value="Unassembled WGS sequence"/>
</dbReference>
<evidence type="ECO:0000313" key="6">
    <source>
        <dbReference type="EMBL" id="MDN3919667.1"/>
    </source>
</evidence>
<dbReference type="PANTHER" id="PTHR45138">
    <property type="entry name" value="REGULATORY COMPONENTS OF SENSORY TRANSDUCTION SYSTEM"/>
    <property type="match status" value="1"/>
</dbReference>
<feature type="transmembrane region" description="Helical" evidence="4">
    <location>
        <begin position="147"/>
        <end position="165"/>
    </location>
</feature>
<dbReference type="SUPFAM" id="SSF55073">
    <property type="entry name" value="Nucleotide cyclase"/>
    <property type="match status" value="1"/>
</dbReference>
<evidence type="ECO:0000256" key="4">
    <source>
        <dbReference type="SAM" id="Phobius"/>
    </source>
</evidence>
<keyword evidence="4" id="KW-0472">Membrane</keyword>
<keyword evidence="4" id="KW-1133">Transmembrane helix</keyword>
<reference evidence="6 7" key="1">
    <citation type="submission" date="2023-06" db="EMBL/GenBank/DDBJ databases">
        <title>Pelomonas sp. PFR6 16S ribosomal RNA gene Genome sequencing and assembly.</title>
        <authorList>
            <person name="Woo H."/>
        </authorList>
    </citation>
    <scope>NUCLEOTIDE SEQUENCE [LARGE SCALE GENOMIC DNA]</scope>
    <source>
        <strain evidence="6 7">PFR6</strain>
    </source>
</reference>
<evidence type="ECO:0000259" key="5">
    <source>
        <dbReference type="PROSITE" id="PS50887"/>
    </source>
</evidence>
<dbReference type="Pfam" id="PF00990">
    <property type="entry name" value="GGDEF"/>
    <property type="match status" value="1"/>
</dbReference>
<dbReference type="InterPro" id="IPR050469">
    <property type="entry name" value="Diguanylate_Cyclase"/>
</dbReference>
<feature type="domain" description="GGDEF" evidence="5">
    <location>
        <begin position="252"/>
        <end position="382"/>
    </location>
</feature>
<sequence length="382" mass="41645">MTRTTRTETAAADAPAAAPGALGRLLLTGDPVQALRLRQSGLALLLMAVSVGLLQYAVWVGAAEPAPIAWWTLYSVGGLVAAWLAIRSGWSARLADPALTVPQMVYAIACAAVGYALLGPLRGMVMTVLALILMFGMFQLRGRTAMWITAYALLLFGLAMAGMAKLRPEVYRPAVELGHFMMLLCMLPAVTLLAERMTRIRRRLRLQRQELAEALQKIQALATRDELTGLLNRRHMQTLLEQERQRRLRSGQAFCLALIDIDHFKQINDGHGHGAGDAALREFASAAQQAIRGTDVLARWGGEEFVLLLTDTSMPPAQAAVERLRERIAALVVIQAGRALNLTISAGLTESLPQENLAQTLERADKLLYRAKAEGRNRVVVG</sequence>
<name>A0ABT8DTG9_9BURK</name>
<dbReference type="NCBIfam" id="TIGR00254">
    <property type="entry name" value="GGDEF"/>
    <property type="match status" value="1"/>
</dbReference>
<dbReference type="CDD" id="cd01949">
    <property type="entry name" value="GGDEF"/>
    <property type="match status" value="1"/>
</dbReference>
<feature type="transmembrane region" description="Helical" evidence="4">
    <location>
        <begin position="98"/>
        <end position="118"/>
    </location>
</feature>
<keyword evidence="6" id="KW-0548">Nucleotidyltransferase</keyword>
<dbReference type="Gene3D" id="3.30.70.270">
    <property type="match status" value="1"/>
</dbReference>
<accession>A0ABT8DTG9</accession>
<comment type="catalytic activity">
    <reaction evidence="2">
        <text>2 GTP = 3',3'-c-di-GMP + 2 diphosphate</text>
        <dbReference type="Rhea" id="RHEA:24898"/>
        <dbReference type="ChEBI" id="CHEBI:33019"/>
        <dbReference type="ChEBI" id="CHEBI:37565"/>
        <dbReference type="ChEBI" id="CHEBI:58805"/>
        <dbReference type="EC" id="2.7.7.65"/>
    </reaction>
</comment>
<keyword evidence="4" id="KW-0812">Transmembrane</keyword>